<evidence type="ECO:0000313" key="1">
    <source>
        <dbReference type="EMBL" id="MED6175800.1"/>
    </source>
</evidence>
<keyword evidence="2" id="KW-1185">Reference proteome</keyword>
<accession>A0ABU6VQA6</accession>
<dbReference type="Proteomes" id="UP001341840">
    <property type="component" value="Unassembled WGS sequence"/>
</dbReference>
<gene>
    <name evidence="1" type="ORF">PIB30_081784</name>
</gene>
<comment type="caution">
    <text evidence="1">The sequence shown here is derived from an EMBL/GenBank/DDBJ whole genome shotgun (WGS) entry which is preliminary data.</text>
</comment>
<name>A0ABU6VQA6_9FABA</name>
<sequence>MAYHIHQLYPFEAHSPPILPDMEAAPQAFGTSKPCIDMFRRPRLHGPGFRKVKDLHKSIIESPKNSNRKWVQPYAYHRFCFCHIASNFNNKFGNLELKKHPIEY</sequence>
<proteinExistence type="predicted"/>
<protein>
    <submittedName>
        <fullName evidence="1">Uncharacterized protein</fullName>
    </submittedName>
</protein>
<evidence type="ECO:0000313" key="2">
    <source>
        <dbReference type="Proteomes" id="UP001341840"/>
    </source>
</evidence>
<reference evidence="1 2" key="1">
    <citation type="journal article" date="2023" name="Plants (Basel)">
        <title>Bridging the Gap: Combining Genomics and Transcriptomics Approaches to Understand Stylosanthes scabra, an Orphan Legume from the Brazilian Caatinga.</title>
        <authorList>
            <person name="Ferreira-Neto J.R.C."/>
            <person name="da Silva M.D."/>
            <person name="Binneck E."/>
            <person name="de Melo N.F."/>
            <person name="da Silva R.H."/>
            <person name="de Melo A.L.T.M."/>
            <person name="Pandolfi V."/>
            <person name="Bustamante F.O."/>
            <person name="Brasileiro-Vidal A.C."/>
            <person name="Benko-Iseppon A.M."/>
        </authorList>
    </citation>
    <scope>NUCLEOTIDE SEQUENCE [LARGE SCALE GENOMIC DNA]</scope>
    <source>
        <tissue evidence="1">Leaves</tissue>
    </source>
</reference>
<organism evidence="1 2">
    <name type="scientific">Stylosanthes scabra</name>
    <dbReference type="NCBI Taxonomy" id="79078"/>
    <lineage>
        <taxon>Eukaryota</taxon>
        <taxon>Viridiplantae</taxon>
        <taxon>Streptophyta</taxon>
        <taxon>Embryophyta</taxon>
        <taxon>Tracheophyta</taxon>
        <taxon>Spermatophyta</taxon>
        <taxon>Magnoliopsida</taxon>
        <taxon>eudicotyledons</taxon>
        <taxon>Gunneridae</taxon>
        <taxon>Pentapetalae</taxon>
        <taxon>rosids</taxon>
        <taxon>fabids</taxon>
        <taxon>Fabales</taxon>
        <taxon>Fabaceae</taxon>
        <taxon>Papilionoideae</taxon>
        <taxon>50 kb inversion clade</taxon>
        <taxon>dalbergioids sensu lato</taxon>
        <taxon>Dalbergieae</taxon>
        <taxon>Pterocarpus clade</taxon>
        <taxon>Stylosanthes</taxon>
    </lineage>
</organism>
<dbReference type="EMBL" id="JASCZI010152269">
    <property type="protein sequence ID" value="MED6175800.1"/>
    <property type="molecule type" value="Genomic_DNA"/>
</dbReference>